<dbReference type="InterPro" id="IPR036291">
    <property type="entry name" value="NAD(P)-bd_dom_sf"/>
</dbReference>
<evidence type="ECO:0000313" key="3">
    <source>
        <dbReference type="Proteomes" id="UP001304071"/>
    </source>
</evidence>
<dbReference type="EC" id="1.-.-.-" evidence="2"/>
<dbReference type="Gene3D" id="3.40.50.720">
    <property type="entry name" value="NAD(P)-binding Rossmann-like Domain"/>
    <property type="match status" value="1"/>
</dbReference>
<proteinExistence type="predicted"/>
<gene>
    <name evidence="2" type="ORF">R8Z52_22070</name>
</gene>
<keyword evidence="3" id="KW-1185">Reference proteome</keyword>
<organism evidence="2 3">
    <name type="scientific">Vibrio porteresiae DSM 19223</name>
    <dbReference type="NCBI Taxonomy" id="1123496"/>
    <lineage>
        <taxon>Bacteria</taxon>
        <taxon>Pseudomonadati</taxon>
        <taxon>Pseudomonadota</taxon>
        <taxon>Gammaproteobacteria</taxon>
        <taxon>Vibrionales</taxon>
        <taxon>Vibrionaceae</taxon>
        <taxon>Vibrio</taxon>
    </lineage>
</organism>
<dbReference type="SMART" id="SM00829">
    <property type="entry name" value="PKS_ER"/>
    <property type="match status" value="1"/>
</dbReference>
<dbReference type="InterPro" id="IPR013154">
    <property type="entry name" value="ADH-like_N"/>
</dbReference>
<dbReference type="Proteomes" id="UP001304071">
    <property type="component" value="Chromosome 2"/>
</dbReference>
<protein>
    <submittedName>
        <fullName evidence="2">MDR family oxidoreductase</fullName>
        <ecNumber evidence="2">1.-.-.-</ecNumber>
    </submittedName>
</protein>
<dbReference type="CDD" id="cd08288">
    <property type="entry name" value="MDR_yhdh"/>
    <property type="match status" value="1"/>
</dbReference>
<evidence type="ECO:0000313" key="2">
    <source>
        <dbReference type="EMBL" id="WPC75613.1"/>
    </source>
</evidence>
<reference evidence="2 3" key="1">
    <citation type="submission" date="2023-11" db="EMBL/GenBank/DDBJ databases">
        <title>Plant-associative lifestyle of Vibrio porteresiae and its evolutionary dynamics.</title>
        <authorList>
            <person name="Rameshkumar N."/>
            <person name="Kirti K."/>
        </authorList>
    </citation>
    <scope>NUCLEOTIDE SEQUENCE [LARGE SCALE GENOMIC DNA]</scope>
    <source>
        <strain evidence="2 3">MSSRF30</strain>
    </source>
</reference>
<dbReference type="PANTHER" id="PTHR43677">
    <property type="entry name" value="SHORT-CHAIN DEHYDROGENASE/REDUCTASE"/>
    <property type="match status" value="1"/>
</dbReference>
<evidence type="ECO:0000259" key="1">
    <source>
        <dbReference type="SMART" id="SM00829"/>
    </source>
</evidence>
<dbReference type="Gene3D" id="3.90.180.10">
    <property type="entry name" value="Medium-chain alcohol dehydrogenases, catalytic domain"/>
    <property type="match status" value="1"/>
</dbReference>
<dbReference type="Pfam" id="PF00107">
    <property type="entry name" value="ADH_zinc_N"/>
    <property type="match status" value="1"/>
</dbReference>
<feature type="domain" description="Enoyl reductase (ER)" evidence="1">
    <location>
        <begin position="11"/>
        <end position="323"/>
    </location>
</feature>
<dbReference type="SUPFAM" id="SSF50129">
    <property type="entry name" value="GroES-like"/>
    <property type="match status" value="1"/>
</dbReference>
<dbReference type="InterPro" id="IPR014188">
    <property type="entry name" value="Acrylyl-CoA_reductase_AcuI"/>
</dbReference>
<dbReference type="InterPro" id="IPR051397">
    <property type="entry name" value="Zn-ADH-like_protein"/>
</dbReference>
<dbReference type="InterPro" id="IPR020843">
    <property type="entry name" value="ER"/>
</dbReference>
<dbReference type="RefSeq" id="WP_261897594.1">
    <property type="nucleotide sequence ID" value="NZ_AP024896.1"/>
</dbReference>
<name>A0ABZ0QGJ5_9VIBR</name>
<dbReference type="SUPFAM" id="SSF51735">
    <property type="entry name" value="NAD(P)-binding Rossmann-fold domains"/>
    <property type="match status" value="1"/>
</dbReference>
<sequence length="328" mass="35134">MFKALYIDKVDDQYQCQFKPLEESDFPEGNVTVNVEYSTLNYKDGLAISGKSPVVRRFPMVPGIDFAGVVESSEHPHFAAGQRVFINGWGLGEKHWGGLTEKAKVNGDWLLLIPESMSSYDVMAVGTAGYTAMLCVQALQNNGITPQSGKVLVTGANGGVGSFAVAFLAKLGFDVIASTGRPEEEARLRQLGASEIIDRNTLSQPGRPLGKELWAAAIDSVGSHTLANVCASTQYGGVVAACGLAQGMDFPASVAPFILRGVTLAGVDSVMCPNEKRRTAWEQIAKLVDKEMLSTASSVISFNEVIDTAHQLLEGKVKGRVVVDIHRN</sequence>
<dbReference type="EMBL" id="CP138204">
    <property type="protein sequence ID" value="WPC75613.1"/>
    <property type="molecule type" value="Genomic_DNA"/>
</dbReference>
<keyword evidence="2" id="KW-0560">Oxidoreductase</keyword>
<dbReference type="NCBIfam" id="TIGR02823">
    <property type="entry name" value="oxido_YhdH"/>
    <property type="match status" value="1"/>
</dbReference>
<accession>A0ABZ0QGJ5</accession>
<dbReference type="InterPro" id="IPR011032">
    <property type="entry name" value="GroES-like_sf"/>
</dbReference>
<dbReference type="PANTHER" id="PTHR43677:SF1">
    <property type="entry name" value="ACRYLYL-COA REDUCTASE ACUI-RELATED"/>
    <property type="match status" value="1"/>
</dbReference>
<dbReference type="InterPro" id="IPR013149">
    <property type="entry name" value="ADH-like_C"/>
</dbReference>
<dbReference type="GO" id="GO:0016491">
    <property type="term" value="F:oxidoreductase activity"/>
    <property type="evidence" value="ECO:0007669"/>
    <property type="project" value="UniProtKB-KW"/>
</dbReference>
<dbReference type="Pfam" id="PF08240">
    <property type="entry name" value="ADH_N"/>
    <property type="match status" value="1"/>
</dbReference>